<dbReference type="Proteomes" id="UP001152607">
    <property type="component" value="Unassembled WGS sequence"/>
</dbReference>
<dbReference type="AlphaFoldDB" id="A0A9W4XJX5"/>
<gene>
    <name evidence="2" type="ORF">PDIGIT_LOCUS7395</name>
</gene>
<dbReference type="EMBL" id="CAOQHR010000005">
    <property type="protein sequence ID" value="CAI6334338.1"/>
    <property type="molecule type" value="Genomic_DNA"/>
</dbReference>
<protein>
    <recommendedName>
        <fullName evidence="1">2EXR domain-containing protein</fullName>
    </recommendedName>
</protein>
<evidence type="ECO:0000313" key="3">
    <source>
        <dbReference type="Proteomes" id="UP001152607"/>
    </source>
</evidence>
<reference evidence="2" key="1">
    <citation type="submission" date="2023-01" db="EMBL/GenBank/DDBJ databases">
        <authorList>
            <person name="Van Ghelder C."/>
            <person name="Rancurel C."/>
        </authorList>
    </citation>
    <scope>NUCLEOTIDE SEQUENCE</scope>
    <source>
        <strain evidence="2">CNCM I-4278</strain>
    </source>
</reference>
<organism evidence="2 3">
    <name type="scientific">Periconia digitata</name>
    <dbReference type="NCBI Taxonomy" id="1303443"/>
    <lineage>
        <taxon>Eukaryota</taxon>
        <taxon>Fungi</taxon>
        <taxon>Dikarya</taxon>
        <taxon>Ascomycota</taxon>
        <taxon>Pezizomycotina</taxon>
        <taxon>Dothideomycetes</taxon>
        <taxon>Pleosporomycetidae</taxon>
        <taxon>Pleosporales</taxon>
        <taxon>Massarineae</taxon>
        <taxon>Periconiaceae</taxon>
        <taxon>Periconia</taxon>
    </lineage>
</organism>
<dbReference type="InterPro" id="IPR045518">
    <property type="entry name" value="2EXR"/>
</dbReference>
<name>A0A9W4XJX5_9PLEO</name>
<keyword evidence="3" id="KW-1185">Reference proteome</keyword>
<accession>A0A9W4XJX5</accession>
<proteinExistence type="predicted"/>
<evidence type="ECO:0000259" key="1">
    <source>
        <dbReference type="Pfam" id="PF20150"/>
    </source>
</evidence>
<comment type="caution">
    <text evidence="2">The sequence shown here is derived from an EMBL/GenBank/DDBJ whole genome shotgun (WGS) entry which is preliminary data.</text>
</comment>
<evidence type="ECO:0000313" key="2">
    <source>
        <dbReference type="EMBL" id="CAI6334338.1"/>
    </source>
</evidence>
<dbReference type="OrthoDB" id="3764745at2759"/>
<sequence>MAFTYFSKLPQELRQQIWAEAAVFRCQQYLRSTRYPIVDEPCPTSKAERQRQALIGYSSIPTDSPELEQQRRPLRLYVYVSNETDELQIGENEFHTLVNRFSMATACVEARAHVTKFCRARIEFVTLFPVIDRQLPEDRPILQQPVLTDMPTVMVTTSTYHPDEGTEAKFESPEQLVDVIARVFGNGIKRLIWNAWGQPVIGMSGFYWPHTSLLEHLPESAYDLIEDSSHTEPAHFMSSDLILHIQKELYESEIPEGSSYYDRRLILRQALKHSEFWRAATKTLPQLQFFEVELRTTSWAEIVTTRLETTYKDGTVWIGKNNLPVSEDIRMDYGWNSM</sequence>
<dbReference type="Pfam" id="PF20150">
    <property type="entry name" value="2EXR"/>
    <property type="match status" value="1"/>
</dbReference>
<feature type="domain" description="2EXR" evidence="1">
    <location>
        <begin position="3"/>
        <end position="114"/>
    </location>
</feature>